<keyword evidence="2" id="KW-0472">Membrane</keyword>
<evidence type="ECO:0000313" key="5">
    <source>
        <dbReference type="Proteomes" id="UP000002191"/>
    </source>
</evidence>
<dbReference type="GO" id="GO:0090313">
    <property type="term" value="P:regulation of protein targeting to membrane"/>
    <property type="evidence" value="ECO:0007669"/>
    <property type="project" value="TreeGrafter"/>
</dbReference>
<evidence type="ECO:0000313" key="4">
    <source>
        <dbReference type="EMBL" id="ADU63025.1"/>
    </source>
</evidence>
<feature type="region of interest" description="Disordered" evidence="1">
    <location>
        <begin position="128"/>
        <end position="155"/>
    </location>
</feature>
<dbReference type="STRING" id="643562.Daes_2017"/>
<keyword evidence="2" id="KW-1133">Transmembrane helix</keyword>
<evidence type="ECO:0000256" key="2">
    <source>
        <dbReference type="SAM" id="Phobius"/>
    </source>
</evidence>
<dbReference type="OrthoDB" id="9766390at2"/>
<dbReference type="GO" id="GO:0005886">
    <property type="term" value="C:plasma membrane"/>
    <property type="evidence" value="ECO:0007669"/>
    <property type="project" value="TreeGrafter"/>
</dbReference>
<evidence type="ECO:0000259" key="3">
    <source>
        <dbReference type="Pfam" id="PF05170"/>
    </source>
</evidence>
<dbReference type="KEGG" id="das:Daes_2017"/>
<protein>
    <submittedName>
        <fullName evidence="4">AsmA family protein</fullName>
    </submittedName>
</protein>
<dbReference type="AlphaFoldDB" id="E6VRI8"/>
<evidence type="ECO:0000256" key="1">
    <source>
        <dbReference type="SAM" id="MobiDB-lite"/>
    </source>
</evidence>
<feature type="transmembrane region" description="Helical" evidence="2">
    <location>
        <begin position="7"/>
        <end position="30"/>
    </location>
</feature>
<dbReference type="PANTHER" id="PTHR30441:SF4">
    <property type="entry name" value="PROTEIN ASMA"/>
    <property type="match status" value="1"/>
</dbReference>
<gene>
    <name evidence="4" type="ordered locus">Daes_2017</name>
</gene>
<reference evidence="4 5" key="2">
    <citation type="journal article" date="2014" name="Genome Announc.">
        <title>Complete Genome Sequence of the Subsurface, Mesophilic Sulfate-Reducing Bacterium Desulfovibrio aespoeensis Aspo-2.</title>
        <authorList>
            <person name="Pedersen K."/>
            <person name="Bengtsson A."/>
            <person name="Edlund J."/>
            <person name="Rabe L."/>
            <person name="Hazen T."/>
            <person name="Chakraborty R."/>
            <person name="Goodwin L."/>
            <person name="Shapiro N."/>
        </authorList>
    </citation>
    <scope>NUCLEOTIDE SEQUENCE [LARGE SCALE GENOMIC DNA]</scope>
    <source>
        <strain evidence="5">ATCC 700646 / DSM 10631 / Aspo-2</strain>
    </source>
</reference>
<dbReference type="HOGENOM" id="CLU_012870_0_0_7"/>
<dbReference type="EMBL" id="CP002431">
    <property type="protein sequence ID" value="ADU63025.1"/>
    <property type="molecule type" value="Genomic_DNA"/>
</dbReference>
<dbReference type="InterPro" id="IPR052894">
    <property type="entry name" value="AsmA-related"/>
</dbReference>
<keyword evidence="5" id="KW-1185">Reference proteome</keyword>
<dbReference type="eggNOG" id="COG2982">
    <property type="taxonomic scope" value="Bacteria"/>
</dbReference>
<reference evidence="5" key="1">
    <citation type="submission" date="2010-12" db="EMBL/GenBank/DDBJ databases">
        <title>Complete sequence of Desulfovibrio aespoeensis Aspo-2.</title>
        <authorList>
            <consortium name="US DOE Joint Genome Institute"/>
            <person name="Lucas S."/>
            <person name="Copeland A."/>
            <person name="Lapidus A."/>
            <person name="Cheng J.-F."/>
            <person name="Goodwin L."/>
            <person name="Pitluck S."/>
            <person name="Chertkov O."/>
            <person name="Misra M."/>
            <person name="Detter J.C."/>
            <person name="Han C."/>
            <person name="Tapia R."/>
            <person name="Land M."/>
            <person name="Hauser L."/>
            <person name="Kyrpides N."/>
            <person name="Ivanova N."/>
            <person name="Ovchinnikova G."/>
            <person name="Pedersen K."/>
            <person name="Jagevall S."/>
            <person name="Hazen T."/>
            <person name="Woyke T."/>
        </authorList>
    </citation>
    <scope>NUCLEOTIDE SEQUENCE [LARGE SCALE GENOMIC DNA]</scope>
    <source>
        <strain evidence="5">ATCC 700646 / DSM 10631 / Aspo-2</strain>
    </source>
</reference>
<keyword evidence="2" id="KW-0812">Transmembrane</keyword>
<accession>E6VRI8</accession>
<dbReference type="Proteomes" id="UP000002191">
    <property type="component" value="Chromosome"/>
</dbReference>
<sequence>MKKVVKLGMIGAGILAALAVLALGVFIYTFDINNYKGAISRLVAEKTGRTVTFGGDIAMTLFPRLGVRMADISLSNASGFGQPQMLSARQARLEVRILPLLSGRVSFGHLALDGVVVGLERDATGRTNWGDLTDRVTSDPPAPDQGGAAGGAQSGQDTGSFVLEIAGVSLTESTLIWDDRRSGVSVTLDNVSLTTGTIGGAEPFPVTAQCGVRSVDPELSGTVEFSASTVVDSAVISLSEIVLTAKAEGKDVPGSSATVEVAADAVSVDMRGQTVRVDGLVVSGYQAAIRLAGSLTGFGAGGRLAATVGLDPFDARQSLAALGLDVPSTSDPSALTRVQGTADVVVDADGFEIRGLDATVDDTRISGSFAHRVREDRPDNVVRLALDTLDLDRYLAANGPDNAAKSAAASPGADMLIDTEVLRALSLDLEASAKSLRAGGVRLSDVQAVVKARHGLVRVSPVKATLYGGTLAAGATINVIGDRPKSDLIIGLDRVDVGGLSRDALGSDEYQGLLTFNGAVACEGARRDAMLRTMSGRTSFALANGVFPGVDLLGMARTTHASRSRTDGTVEAAKTDSTAFGSITGTGVITNGVLNNRDLEIMAPGLRAEGQGAVFLPTGALDYLIKAKLVATAQGQGGKTSSDLYGVLVPIRVTGTLAEPVYRVSLTEYAKALGGAVLDTAGSVIGTAGSVIGGVTGVIKDVGKAFVGGDNNATDTNGQEKKRGFFGLF</sequence>
<proteinExistence type="predicted"/>
<dbReference type="Pfam" id="PF05170">
    <property type="entry name" value="AsmA"/>
    <property type="match status" value="1"/>
</dbReference>
<feature type="domain" description="AsmA" evidence="3">
    <location>
        <begin position="1"/>
        <end position="599"/>
    </location>
</feature>
<organism evidence="4 5">
    <name type="scientific">Pseudodesulfovibrio aespoeensis (strain ATCC 700646 / DSM 10631 / Aspo-2)</name>
    <name type="common">Desulfovibrio aespoeensis</name>
    <dbReference type="NCBI Taxonomy" id="643562"/>
    <lineage>
        <taxon>Bacteria</taxon>
        <taxon>Pseudomonadati</taxon>
        <taxon>Thermodesulfobacteriota</taxon>
        <taxon>Desulfovibrionia</taxon>
        <taxon>Desulfovibrionales</taxon>
        <taxon>Desulfovibrionaceae</taxon>
    </lineage>
</organism>
<name>E6VRI8_PSEA9</name>
<dbReference type="InterPro" id="IPR007844">
    <property type="entry name" value="AsmA"/>
</dbReference>
<dbReference type="PANTHER" id="PTHR30441">
    <property type="entry name" value="DUF748 DOMAIN-CONTAINING PROTEIN"/>
    <property type="match status" value="1"/>
</dbReference>
<dbReference type="RefSeq" id="WP_013514938.1">
    <property type="nucleotide sequence ID" value="NC_014844.1"/>
</dbReference>